<accession>A0A6L2LZI6</accession>
<proteinExistence type="predicted"/>
<reference evidence="1" key="1">
    <citation type="journal article" date="2019" name="Sci. Rep.">
        <title>Draft genome of Tanacetum cinerariifolium, the natural source of mosquito coil.</title>
        <authorList>
            <person name="Yamashiro T."/>
            <person name="Shiraishi A."/>
            <person name="Satake H."/>
            <person name="Nakayama K."/>
        </authorList>
    </citation>
    <scope>NUCLEOTIDE SEQUENCE</scope>
</reference>
<protein>
    <submittedName>
        <fullName evidence="1">Uncharacterized protein</fullName>
    </submittedName>
</protein>
<comment type="caution">
    <text evidence="1">The sequence shown here is derived from an EMBL/GenBank/DDBJ whole genome shotgun (WGS) entry which is preliminary data.</text>
</comment>
<name>A0A6L2LZI6_TANCI</name>
<organism evidence="1">
    <name type="scientific">Tanacetum cinerariifolium</name>
    <name type="common">Dalmatian daisy</name>
    <name type="synonym">Chrysanthemum cinerariifolium</name>
    <dbReference type="NCBI Taxonomy" id="118510"/>
    <lineage>
        <taxon>Eukaryota</taxon>
        <taxon>Viridiplantae</taxon>
        <taxon>Streptophyta</taxon>
        <taxon>Embryophyta</taxon>
        <taxon>Tracheophyta</taxon>
        <taxon>Spermatophyta</taxon>
        <taxon>Magnoliopsida</taxon>
        <taxon>eudicotyledons</taxon>
        <taxon>Gunneridae</taxon>
        <taxon>Pentapetalae</taxon>
        <taxon>asterids</taxon>
        <taxon>campanulids</taxon>
        <taxon>Asterales</taxon>
        <taxon>Asteraceae</taxon>
        <taxon>Asteroideae</taxon>
        <taxon>Anthemideae</taxon>
        <taxon>Anthemidinae</taxon>
        <taxon>Tanacetum</taxon>
    </lineage>
</organism>
<sequence length="87" mass="9795">MPCVNFHVGQCPPDCIYLHVFPADPPVLEGGVDATKALVDSWVMEYDAREKNPTLELAGIVSENESKIKALERELEIYECRYSPLQD</sequence>
<evidence type="ECO:0000313" key="1">
    <source>
        <dbReference type="EMBL" id="GEU67193.1"/>
    </source>
</evidence>
<dbReference type="AlphaFoldDB" id="A0A6L2LZI6"/>
<gene>
    <name evidence="1" type="ORF">Tci_039171</name>
</gene>
<dbReference type="EMBL" id="BKCJ010005519">
    <property type="protein sequence ID" value="GEU67193.1"/>
    <property type="molecule type" value="Genomic_DNA"/>
</dbReference>